<dbReference type="Proteomes" id="UP000183832">
    <property type="component" value="Unassembled WGS sequence"/>
</dbReference>
<reference evidence="1 2" key="1">
    <citation type="submission" date="2015-04" db="EMBL/GenBank/DDBJ databases">
        <authorList>
            <person name="Syromyatnikov M.Y."/>
            <person name="Popov V.N."/>
        </authorList>
    </citation>
    <scope>NUCLEOTIDE SEQUENCE [LARGE SCALE GENOMIC DNA]</scope>
</reference>
<organism evidence="1 2">
    <name type="scientific">Clunio marinus</name>
    <dbReference type="NCBI Taxonomy" id="568069"/>
    <lineage>
        <taxon>Eukaryota</taxon>
        <taxon>Metazoa</taxon>
        <taxon>Ecdysozoa</taxon>
        <taxon>Arthropoda</taxon>
        <taxon>Hexapoda</taxon>
        <taxon>Insecta</taxon>
        <taxon>Pterygota</taxon>
        <taxon>Neoptera</taxon>
        <taxon>Endopterygota</taxon>
        <taxon>Diptera</taxon>
        <taxon>Nematocera</taxon>
        <taxon>Chironomoidea</taxon>
        <taxon>Chironomidae</taxon>
        <taxon>Clunio</taxon>
    </lineage>
</organism>
<proteinExistence type="predicted"/>
<evidence type="ECO:0000313" key="2">
    <source>
        <dbReference type="Proteomes" id="UP000183832"/>
    </source>
</evidence>
<accession>A0A1J1IU22</accession>
<protein>
    <submittedName>
        <fullName evidence="1">CLUMA_CG016074, isoform A</fullName>
    </submittedName>
</protein>
<sequence>MKTFIGHFQSKKKNTKTQQPNIATNIRTCLRFLILTHTQYLLFKQNERIKNDFMFITRKEYPRAHLWQLWFSKEDFDQHFV</sequence>
<evidence type="ECO:0000313" key="1">
    <source>
        <dbReference type="EMBL" id="CRL02614.1"/>
    </source>
</evidence>
<gene>
    <name evidence="1" type="ORF">CLUMA_CG016074</name>
</gene>
<dbReference type="EMBL" id="CVRI01000058">
    <property type="protein sequence ID" value="CRL02614.1"/>
    <property type="molecule type" value="Genomic_DNA"/>
</dbReference>
<name>A0A1J1IU22_9DIPT</name>
<keyword evidence="2" id="KW-1185">Reference proteome</keyword>
<dbReference type="AlphaFoldDB" id="A0A1J1IU22"/>